<dbReference type="Pfam" id="PF11158">
    <property type="entry name" value="DUF2938"/>
    <property type="match status" value="1"/>
</dbReference>
<protein>
    <recommendedName>
        <fullName evidence="4">DUF2938 domain-containing protein</fullName>
    </recommendedName>
</protein>
<keyword evidence="1" id="KW-0472">Membrane</keyword>
<dbReference type="OrthoDB" id="9812539at2"/>
<dbReference type="Proteomes" id="UP000191110">
    <property type="component" value="Unassembled WGS sequence"/>
</dbReference>
<keyword evidence="1" id="KW-1133">Transmembrane helix</keyword>
<feature type="transmembrane region" description="Helical" evidence="1">
    <location>
        <begin position="139"/>
        <end position="161"/>
    </location>
</feature>
<feature type="transmembrane region" description="Helical" evidence="1">
    <location>
        <begin position="101"/>
        <end position="119"/>
    </location>
</feature>
<evidence type="ECO:0008006" key="4">
    <source>
        <dbReference type="Google" id="ProtNLM"/>
    </source>
</evidence>
<keyword evidence="3" id="KW-1185">Reference proteome</keyword>
<gene>
    <name evidence="2" type="ORF">BOW53_12075</name>
</gene>
<evidence type="ECO:0000256" key="1">
    <source>
        <dbReference type="SAM" id="Phobius"/>
    </source>
</evidence>
<comment type="caution">
    <text evidence="2">The sequence shown here is derived from an EMBL/GenBank/DDBJ whole genome shotgun (WGS) entry which is preliminary data.</text>
</comment>
<dbReference type="RefSeq" id="WP_078484337.1">
    <property type="nucleotide sequence ID" value="NZ_MPRL01000055.1"/>
</dbReference>
<proteinExistence type="predicted"/>
<name>A0A1T2L2J4_9GAMM</name>
<dbReference type="InterPro" id="IPR021329">
    <property type="entry name" value="DUF2938"/>
</dbReference>
<feature type="transmembrane region" description="Helical" evidence="1">
    <location>
        <begin position="71"/>
        <end position="89"/>
    </location>
</feature>
<evidence type="ECO:0000313" key="2">
    <source>
        <dbReference type="EMBL" id="OOZ39294.1"/>
    </source>
</evidence>
<keyword evidence="1" id="KW-0812">Transmembrane</keyword>
<dbReference type="AlphaFoldDB" id="A0A1T2L2J4"/>
<dbReference type="EMBL" id="MPRL01000055">
    <property type="protein sequence ID" value="OOZ39294.1"/>
    <property type="molecule type" value="Genomic_DNA"/>
</dbReference>
<reference evidence="2 3" key="1">
    <citation type="submission" date="2016-11" db="EMBL/GenBank/DDBJ databases">
        <title>Mixed transmission modes and dynamic genome evolution in an obligate animal-bacterial symbiosis.</title>
        <authorList>
            <person name="Russell S.L."/>
            <person name="Corbett-Detig R.B."/>
            <person name="Cavanaugh C.M."/>
        </authorList>
    </citation>
    <scope>NUCLEOTIDE SEQUENCE [LARGE SCALE GENOMIC DNA]</scope>
    <source>
        <strain evidence="2">Sveles-Q1</strain>
    </source>
</reference>
<evidence type="ECO:0000313" key="3">
    <source>
        <dbReference type="Proteomes" id="UP000191110"/>
    </source>
</evidence>
<accession>A0A1T2L2J4</accession>
<sequence length="165" mass="17834">MEIWLVAFIGGLVGSVLMDITEAQLSKVGISSGVTGAYVGRWAHSLLSGLFFHRDIATTDPVANELRIGQLFHFIIGGGVVALFYPLLLMITGIGLSTNHLLMASIFGLLTSALPWFILMPSFGWGLFGFKTPFSSRPILSPLLSHIPYGFGIGATLLIYYELLS</sequence>
<organism evidence="2 3">
    <name type="scientific">Solemya pervernicosa gill symbiont</name>
    <dbReference type="NCBI Taxonomy" id="642797"/>
    <lineage>
        <taxon>Bacteria</taxon>
        <taxon>Pseudomonadati</taxon>
        <taxon>Pseudomonadota</taxon>
        <taxon>Gammaproteobacteria</taxon>
        <taxon>sulfur-oxidizing symbionts</taxon>
    </lineage>
</organism>